<evidence type="ECO:0000313" key="2">
    <source>
        <dbReference type="Proteomes" id="UP000663992"/>
    </source>
</evidence>
<keyword evidence="2" id="KW-1185">Reference proteome</keyword>
<proteinExistence type="predicted"/>
<dbReference type="Proteomes" id="UP000663992">
    <property type="component" value="Unassembled WGS sequence"/>
</dbReference>
<dbReference type="InterPro" id="IPR035958">
    <property type="entry name" value="SecB-like_sf"/>
</dbReference>
<comment type="caution">
    <text evidence="1">The sequence shown here is derived from an EMBL/GenBank/DDBJ whole genome shotgun (WGS) entry which is preliminary data.</text>
</comment>
<dbReference type="RefSeq" id="WP_206596260.1">
    <property type="nucleotide sequence ID" value="NZ_JAFKCS010000049.1"/>
</dbReference>
<reference evidence="1 2" key="1">
    <citation type="submission" date="2021-03" db="EMBL/GenBank/DDBJ databases">
        <title>novel species isolated from a fishpond in China.</title>
        <authorList>
            <person name="Lu H."/>
            <person name="Cai Z."/>
        </authorList>
    </citation>
    <scope>NUCLEOTIDE SEQUENCE [LARGE SCALE GENOMIC DNA]</scope>
    <source>
        <strain evidence="1 2">Y57</strain>
    </source>
</reference>
<dbReference type="Gene3D" id="3.10.420.10">
    <property type="entry name" value="SecB-like"/>
    <property type="match status" value="1"/>
</dbReference>
<dbReference type="EMBL" id="JAFKCS010000049">
    <property type="protein sequence ID" value="MBN7822318.1"/>
    <property type="molecule type" value="Genomic_DNA"/>
</dbReference>
<name>A0ABS3CYY9_9ALTE</name>
<sequence>MSKTSEKLHFAHHSSEELGIELKRLIYPRISIEAYPDHDPSEDHGEGSYRAVASALYEKPEGLLHVNFFFSTDEENRDNHPYKFNLHCYICASITEDFSEFDDIKRQSAYIILGTMLIGSMREMVCTLTGRGPWDSVLMPSFNIDEFVLNLMQNYSEE</sequence>
<evidence type="ECO:0000313" key="1">
    <source>
        <dbReference type="EMBL" id="MBN7822318.1"/>
    </source>
</evidence>
<gene>
    <name evidence="1" type="ORF">J0A65_20800</name>
</gene>
<protein>
    <submittedName>
        <fullName evidence="1">Uncharacterized protein</fullName>
    </submittedName>
</protein>
<organism evidence="1 2">
    <name type="scientific">Bowmanella yangjiangensis</name>
    <dbReference type="NCBI Taxonomy" id="2811230"/>
    <lineage>
        <taxon>Bacteria</taxon>
        <taxon>Pseudomonadati</taxon>
        <taxon>Pseudomonadota</taxon>
        <taxon>Gammaproteobacteria</taxon>
        <taxon>Alteromonadales</taxon>
        <taxon>Alteromonadaceae</taxon>
        <taxon>Bowmanella</taxon>
    </lineage>
</organism>
<accession>A0ABS3CYY9</accession>